<dbReference type="InterPro" id="IPR009057">
    <property type="entry name" value="Homeodomain-like_sf"/>
</dbReference>
<evidence type="ECO:0000259" key="5">
    <source>
        <dbReference type="PROSITE" id="PS50977"/>
    </source>
</evidence>
<dbReference type="PROSITE" id="PS50977">
    <property type="entry name" value="HTH_TETR_2"/>
    <property type="match status" value="1"/>
</dbReference>
<sequence length="208" mass="23032">MVPTTRAASPRRRRTTSEQQILAATMGLLHTGQRLPDIPVHDIIASAGVSRSTFYQHFPGKTDLAFRIARPAMDAARATADQWWANSDWGTQEDMINIVRALMAQGREHRLAWLALFDTADRDPEAAALVEGLVLDYVAQMAQRIVREQNVGDWHRSHATQLARLILITTRACILDQLSHHDSTTDETFSVTLGRVLGQAVGLSAPDS</sequence>
<evidence type="ECO:0000256" key="4">
    <source>
        <dbReference type="PROSITE-ProRule" id="PRU00335"/>
    </source>
</evidence>
<evidence type="ECO:0000256" key="1">
    <source>
        <dbReference type="ARBA" id="ARBA00023015"/>
    </source>
</evidence>
<organism evidence="6 7">
    <name type="scientific">Gordonia lacunae</name>
    <dbReference type="NCBI Taxonomy" id="417102"/>
    <lineage>
        <taxon>Bacteria</taxon>
        <taxon>Bacillati</taxon>
        <taxon>Actinomycetota</taxon>
        <taxon>Actinomycetes</taxon>
        <taxon>Mycobacteriales</taxon>
        <taxon>Gordoniaceae</taxon>
        <taxon>Gordonia</taxon>
    </lineage>
</organism>
<dbReference type="InterPro" id="IPR036271">
    <property type="entry name" value="Tet_transcr_reg_TetR-rel_C_sf"/>
</dbReference>
<proteinExistence type="predicted"/>
<evidence type="ECO:0000313" key="7">
    <source>
        <dbReference type="Proteomes" id="UP000194632"/>
    </source>
</evidence>
<dbReference type="Proteomes" id="UP000194632">
    <property type="component" value="Unassembled WGS sequence"/>
</dbReference>
<comment type="caution">
    <text evidence="6">The sequence shown here is derived from an EMBL/GenBank/DDBJ whole genome shotgun (WGS) entry which is preliminary data.</text>
</comment>
<dbReference type="GO" id="GO:0000976">
    <property type="term" value="F:transcription cis-regulatory region binding"/>
    <property type="evidence" value="ECO:0007669"/>
    <property type="project" value="TreeGrafter"/>
</dbReference>
<feature type="domain" description="HTH tetR-type" evidence="5">
    <location>
        <begin position="15"/>
        <end position="76"/>
    </location>
</feature>
<evidence type="ECO:0000313" key="6">
    <source>
        <dbReference type="EMBL" id="OUC75745.1"/>
    </source>
</evidence>
<keyword evidence="3" id="KW-0804">Transcription</keyword>
<dbReference type="PANTHER" id="PTHR30055:SF234">
    <property type="entry name" value="HTH-TYPE TRANSCRIPTIONAL REGULATOR BETI"/>
    <property type="match status" value="1"/>
</dbReference>
<dbReference type="RefSeq" id="WP_086537831.1">
    <property type="nucleotide sequence ID" value="NZ_NGFO01000053.1"/>
</dbReference>
<keyword evidence="7" id="KW-1185">Reference proteome</keyword>
<evidence type="ECO:0000256" key="2">
    <source>
        <dbReference type="ARBA" id="ARBA00023125"/>
    </source>
</evidence>
<dbReference type="Gene3D" id="1.10.10.60">
    <property type="entry name" value="Homeodomain-like"/>
    <property type="match status" value="1"/>
</dbReference>
<dbReference type="OrthoDB" id="5242520at2"/>
<dbReference type="SUPFAM" id="SSF46689">
    <property type="entry name" value="Homeodomain-like"/>
    <property type="match status" value="1"/>
</dbReference>
<dbReference type="Gene3D" id="1.10.357.10">
    <property type="entry name" value="Tetracycline Repressor, domain 2"/>
    <property type="match status" value="1"/>
</dbReference>
<name>A0A243Q5Q3_9ACTN</name>
<dbReference type="GO" id="GO:0003700">
    <property type="term" value="F:DNA-binding transcription factor activity"/>
    <property type="evidence" value="ECO:0007669"/>
    <property type="project" value="TreeGrafter"/>
</dbReference>
<dbReference type="SUPFAM" id="SSF48498">
    <property type="entry name" value="Tetracyclin repressor-like, C-terminal domain"/>
    <property type="match status" value="1"/>
</dbReference>
<reference evidence="6 7" key="1">
    <citation type="submission" date="2017-05" db="EMBL/GenBank/DDBJ databases">
        <title>Biotechnological potential of actinobacteria isolated from South African environments.</title>
        <authorList>
            <person name="Le Roes-Hill M."/>
            <person name="Prins A."/>
            <person name="Durrell K.A."/>
        </authorList>
    </citation>
    <scope>NUCLEOTIDE SEQUENCE [LARGE SCALE GENOMIC DNA]</scope>
    <source>
        <strain evidence="6">BS2</strain>
    </source>
</reference>
<feature type="DNA-binding region" description="H-T-H motif" evidence="4">
    <location>
        <begin position="39"/>
        <end position="58"/>
    </location>
</feature>
<keyword evidence="2 4" id="KW-0238">DNA-binding</keyword>
<dbReference type="InterPro" id="IPR001647">
    <property type="entry name" value="HTH_TetR"/>
</dbReference>
<keyword evidence="1" id="KW-0805">Transcription regulation</keyword>
<dbReference type="InterPro" id="IPR050109">
    <property type="entry name" value="HTH-type_TetR-like_transc_reg"/>
</dbReference>
<gene>
    <name evidence="6" type="ORF">CA982_25095</name>
</gene>
<dbReference type="AlphaFoldDB" id="A0A243Q5Q3"/>
<accession>A0A243Q5Q3</accession>
<dbReference type="EMBL" id="NGFO01000053">
    <property type="protein sequence ID" value="OUC75745.1"/>
    <property type="molecule type" value="Genomic_DNA"/>
</dbReference>
<protein>
    <recommendedName>
        <fullName evidence="5">HTH tetR-type domain-containing protein</fullName>
    </recommendedName>
</protein>
<dbReference type="STRING" id="417102.CA982_25095"/>
<dbReference type="PANTHER" id="PTHR30055">
    <property type="entry name" value="HTH-TYPE TRANSCRIPTIONAL REGULATOR RUTR"/>
    <property type="match status" value="1"/>
</dbReference>
<evidence type="ECO:0000256" key="3">
    <source>
        <dbReference type="ARBA" id="ARBA00023163"/>
    </source>
</evidence>
<dbReference type="Pfam" id="PF00440">
    <property type="entry name" value="TetR_N"/>
    <property type="match status" value="1"/>
</dbReference>